<protein>
    <recommendedName>
        <fullName evidence="9">Tyrosine-protein kinase</fullName>
        <ecNumber evidence="9">2.7.10.2</ecNumber>
    </recommendedName>
</protein>
<organism evidence="13 14">
    <name type="scientific">Pristionchus entomophagus</name>
    <dbReference type="NCBI Taxonomy" id="358040"/>
    <lineage>
        <taxon>Eukaryota</taxon>
        <taxon>Metazoa</taxon>
        <taxon>Ecdysozoa</taxon>
        <taxon>Nematoda</taxon>
        <taxon>Chromadorea</taxon>
        <taxon>Rhabditida</taxon>
        <taxon>Rhabditina</taxon>
        <taxon>Diplogasteromorpha</taxon>
        <taxon>Diplogasteroidea</taxon>
        <taxon>Neodiplogasteridae</taxon>
        <taxon>Pristionchus</taxon>
    </lineage>
</organism>
<evidence type="ECO:0000256" key="7">
    <source>
        <dbReference type="PROSITE-ProRule" id="PRU00191"/>
    </source>
</evidence>
<dbReference type="InterPro" id="IPR011009">
    <property type="entry name" value="Kinase-like_dom_sf"/>
</dbReference>
<keyword evidence="14" id="KW-1185">Reference proteome</keyword>
<dbReference type="Gene3D" id="1.10.510.10">
    <property type="entry name" value="Transferase(Phosphotransferase) domain 1"/>
    <property type="match status" value="1"/>
</dbReference>
<dbReference type="EMBL" id="BTSX01000003">
    <property type="protein sequence ID" value="GMS90896.1"/>
    <property type="molecule type" value="Genomic_DNA"/>
</dbReference>
<evidence type="ECO:0000256" key="4">
    <source>
        <dbReference type="ARBA" id="ARBA00022840"/>
    </source>
</evidence>
<dbReference type="InterPro" id="IPR017441">
    <property type="entry name" value="Protein_kinase_ATP_BS"/>
</dbReference>
<gene>
    <name evidence="13" type="ORF">PENTCL1PPCAC_13071</name>
</gene>
<feature type="non-terminal residue" evidence="13">
    <location>
        <position position="1"/>
    </location>
</feature>
<comment type="caution">
    <text evidence="13">The sequence shown here is derived from an EMBL/GenBank/DDBJ whole genome shotgun (WGS) entry which is preliminary data.</text>
</comment>
<dbReference type="InterPro" id="IPR036860">
    <property type="entry name" value="SH2_dom_sf"/>
</dbReference>
<keyword evidence="7" id="KW-0727">SH2 domain</keyword>
<dbReference type="SUPFAM" id="SSF55550">
    <property type="entry name" value="SH2 domain"/>
    <property type="match status" value="1"/>
</dbReference>
<dbReference type="Gene3D" id="3.30.505.10">
    <property type="entry name" value="SH2 domain"/>
    <property type="match status" value="1"/>
</dbReference>
<comment type="catalytic activity">
    <reaction evidence="6 9">
        <text>L-tyrosyl-[protein] + ATP = O-phospho-L-tyrosyl-[protein] + ADP + H(+)</text>
        <dbReference type="Rhea" id="RHEA:10596"/>
        <dbReference type="Rhea" id="RHEA-COMP:10136"/>
        <dbReference type="Rhea" id="RHEA-COMP:20101"/>
        <dbReference type="ChEBI" id="CHEBI:15378"/>
        <dbReference type="ChEBI" id="CHEBI:30616"/>
        <dbReference type="ChEBI" id="CHEBI:46858"/>
        <dbReference type="ChEBI" id="CHEBI:61978"/>
        <dbReference type="ChEBI" id="CHEBI:456216"/>
        <dbReference type="EC" id="2.7.10.2"/>
    </reaction>
</comment>
<keyword evidence="4 8" id="KW-0067">ATP-binding</keyword>
<feature type="region of interest" description="Disordered" evidence="10">
    <location>
        <begin position="1"/>
        <end position="90"/>
    </location>
</feature>
<dbReference type="GO" id="GO:0005524">
    <property type="term" value="F:ATP binding"/>
    <property type="evidence" value="ECO:0007669"/>
    <property type="project" value="UniProtKB-UniRule"/>
</dbReference>
<dbReference type="PRINTS" id="PR00109">
    <property type="entry name" value="TYRKINASE"/>
</dbReference>
<feature type="binding site" evidence="8">
    <location>
        <position position="247"/>
    </location>
    <ligand>
        <name>ATP</name>
        <dbReference type="ChEBI" id="CHEBI:30616"/>
    </ligand>
</feature>
<keyword evidence="3 9" id="KW-0418">Kinase</keyword>
<dbReference type="PROSITE" id="PS50001">
    <property type="entry name" value="SH2"/>
    <property type="match status" value="1"/>
</dbReference>
<evidence type="ECO:0000256" key="5">
    <source>
        <dbReference type="ARBA" id="ARBA00023137"/>
    </source>
</evidence>
<dbReference type="AlphaFoldDB" id="A0AAV5T5P0"/>
<dbReference type="InterPro" id="IPR008266">
    <property type="entry name" value="Tyr_kinase_AS"/>
</dbReference>
<dbReference type="CDD" id="cd00192">
    <property type="entry name" value="PTKc"/>
    <property type="match status" value="1"/>
</dbReference>
<dbReference type="InterPro" id="IPR001245">
    <property type="entry name" value="Ser-Thr/Tyr_kinase_cat_dom"/>
</dbReference>
<evidence type="ECO:0000256" key="10">
    <source>
        <dbReference type="SAM" id="MobiDB-lite"/>
    </source>
</evidence>
<dbReference type="PANTHER" id="PTHR24418">
    <property type="entry name" value="TYROSINE-PROTEIN KINASE"/>
    <property type="match status" value="1"/>
</dbReference>
<proteinExistence type="inferred from homology"/>
<feature type="domain" description="SH2" evidence="11">
    <location>
        <begin position="101"/>
        <end position="203"/>
    </location>
</feature>
<accession>A0AAV5T5P0</accession>
<evidence type="ECO:0000256" key="3">
    <source>
        <dbReference type="ARBA" id="ARBA00022777"/>
    </source>
</evidence>
<evidence type="ECO:0000256" key="1">
    <source>
        <dbReference type="ARBA" id="ARBA00022679"/>
    </source>
</evidence>
<dbReference type="PROSITE" id="PS00109">
    <property type="entry name" value="PROTEIN_KINASE_TYR"/>
    <property type="match status" value="1"/>
</dbReference>
<evidence type="ECO:0000256" key="9">
    <source>
        <dbReference type="RuleBase" id="RU362096"/>
    </source>
</evidence>
<dbReference type="SMART" id="SM00252">
    <property type="entry name" value="SH2"/>
    <property type="match status" value="1"/>
</dbReference>
<keyword evidence="5 9" id="KW-0829">Tyrosine-protein kinase</keyword>
<evidence type="ECO:0000259" key="11">
    <source>
        <dbReference type="PROSITE" id="PS50001"/>
    </source>
</evidence>
<evidence type="ECO:0000313" key="14">
    <source>
        <dbReference type="Proteomes" id="UP001432027"/>
    </source>
</evidence>
<comment type="similarity">
    <text evidence="9">Belongs to the protein kinase superfamily. Tyr protein kinase family.</text>
</comment>
<sequence>LRSAAMGKPKETSSSSSDKEKDAKPKKAGKKSKGNSKPKKDASKETKGGSKETKKSTSPDGKKGGSKEGKDAAPAPKATKRSKKTKREPELALPAYMDLDYWHGNLPNEDTANLLKEEGQYLLRKDLVDVAAAPTPASAPDLILLSVRTGQQVVSALVKEVPSGFRIGDREFDSVTALVDYYQIRKIPINITEEIEVTLGNPVRRKAWELRHKMITLGKELGSGSYGNVYLAQLTYPRQKPLTVAVKTLLDMDNDSSRALWKEARVMQEYDHPNITKFYGVCNDSVPYYLVMEFIAGGSVDCFLEKNPKTSTFKRTKIAMEAAAGLDYLHSRLCIHRDIAARNLLIDKVTKVSDFGLTRRTRNYKVDTEKAMNLRWIAPDVYQTSVVTKATDVYAFGITLFELFAVPYDKPYAQWDADEVYEKVIEGGYRLSPPREAPKEIAGLMRECLLEAKMRPSFRMIHIFLAAQLKKMEAEGMADEGKKKFKLW</sequence>
<evidence type="ECO:0000256" key="6">
    <source>
        <dbReference type="ARBA" id="ARBA00051245"/>
    </source>
</evidence>
<dbReference type="EC" id="2.7.10.2" evidence="9"/>
<evidence type="ECO:0000256" key="8">
    <source>
        <dbReference type="PROSITE-ProRule" id="PRU10141"/>
    </source>
</evidence>
<evidence type="ECO:0000313" key="13">
    <source>
        <dbReference type="EMBL" id="GMS90896.1"/>
    </source>
</evidence>
<evidence type="ECO:0000256" key="2">
    <source>
        <dbReference type="ARBA" id="ARBA00022741"/>
    </source>
</evidence>
<dbReference type="SMART" id="SM00219">
    <property type="entry name" value="TyrKc"/>
    <property type="match status" value="1"/>
</dbReference>
<dbReference type="InterPro" id="IPR000719">
    <property type="entry name" value="Prot_kinase_dom"/>
</dbReference>
<reference evidence="13" key="1">
    <citation type="submission" date="2023-10" db="EMBL/GenBank/DDBJ databases">
        <title>Genome assembly of Pristionchus species.</title>
        <authorList>
            <person name="Yoshida K."/>
            <person name="Sommer R.J."/>
        </authorList>
    </citation>
    <scope>NUCLEOTIDE SEQUENCE</scope>
    <source>
        <strain evidence="13">RS0144</strain>
    </source>
</reference>
<keyword evidence="2 8" id="KW-0547">Nucleotide-binding</keyword>
<keyword evidence="1 9" id="KW-0808">Transferase</keyword>
<dbReference type="GO" id="GO:0004715">
    <property type="term" value="F:non-membrane spanning protein tyrosine kinase activity"/>
    <property type="evidence" value="ECO:0007669"/>
    <property type="project" value="UniProtKB-EC"/>
</dbReference>
<dbReference type="InterPro" id="IPR020635">
    <property type="entry name" value="Tyr_kinase_cat_dom"/>
</dbReference>
<dbReference type="PROSITE" id="PS50011">
    <property type="entry name" value="PROTEIN_KINASE_DOM"/>
    <property type="match status" value="1"/>
</dbReference>
<dbReference type="SUPFAM" id="SSF56112">
    <property type="entry name" value="Protein kinase-like (PK-like)"/>
    <property type="match status" value="1"/>
</dbReference>
<dbReference type="PROSITE" id="PS00107">
    <property type="entry name" value="PROTEIN_KINASE_ATP"/>
    <property type="match status" value="1"/>
</dbReference>
<feature type="compositionally biased region" description="Basic and acidic residues" evidence="10">
    <location>
        <begin position="38"/>
        <end position="71"/>
    </location>
</feature>
<dbReference type="InterPro" id="IPR000980">
    <property type="entry name" value="SH2"/>
</dbReference>
<evidence type="ECO:0000259" key="12">
    <source>
        <dbReference type="PROSITE" id="PS50011"/>
    </source>
</evidence>
<feature type="compositionally biased region" description="Basic residues" evidence="10">
    <location>
        <begin position="26"/>
        <end position="37"/>
    </location>
</feature>
<name>A0AAV5T5P0_9BILA</name>
<feature type="domain" description="Protein kinase" evidence="12">
    <location>
        <begin position="215"/>
        <end position="465"/>
    </location>
</feature>
<dbReference type="Pfam" id="PF07714">
    <property type="entry name" value="PK_Tyr_Ser-Thr"/>
    <property type="match status" value="1"/>
</dbReference>
<dbReference type="Proteomes" id="UP001432027">
    <property type="component" value="Unassembled WGS sequence"/>
</dbReference>
<dbReference type="InterPro" id="IPR050198">
    <property type="entry name" value="Non-receptor_tyrosine_kinases"/>
</dbReference>